<accession>A0A402DSG1</accession>
<dbReference type="SUPFAM" id="SSF55961">
    <property type="entry name" value="Bet v1-like"/>
    <property type="match status" value="1"/>
</dbReference>
<keyword evidence="2" id="KW-1185">Reference proteome</keyword>
<dbReference type="Proteomes" id="UP000289954">
    <property type="component" value="Unassembled WGS sequence"/>
</dbReference>
<evidence type="ECO:0000313" key="1">
    <source>
        <dbReference type="EMBL" id="GCE77054.1"/>
    </source>
</evidence>
<dbReference type="Pfam" id="PF10604">
    <property type="entry name" value="Polyketide_cyc2"/>
    <property type="match status" value="1"/>
</dbReference>
<dbReference type="InterPro" id="IPR019587">
    <property type="entry name" value="Polyketide_cyclase/dehydratase"/>
</dbReference>
<sequence>MATESRHLSIHIDRPVADVYAFVSDPTNLPRWAPGLGQEVVQVDGRWYVETPAGRAQVTFAPDNPFGVLDHDVVTPTGEDVHVPMRAIVDGDGTEVVFTLRRAPGMSDADLDRDEGLVTADLALLKRVVEGTDA</sequence>
<reference evidence="1 2" key="1">
    <citation type="submission" date="2019-01" db="EMBL/GenBank/DDBJ databases">
        <title>Draft genome sequence of Cellulomonas takizawaensis strain TKZ-21.</title>
        <authorList>
            <person name="Yamamura H."/>
            <person name="Hayashi T."/>
            <person name="Hamada M."/>
            <person name="Serisawa Y."/>
            <person name="Matsuyama K."/>
            <person name="Nakagawa Y."/>
            <person name="Otoguro M."/>
            <person name="Yanagida F."/>
            <person name="Hayakawa M."/>
        </authorList>
    </citation>
    <scope>NUCLEOTIDE SEQUENCE [LARGE SCALE GENOMIC DNA]</scope>
    <source>
        <strain evidence="1 2">NBRC12680</strain>
    </source>
</reference>
<protein>
    <submittedName>
        <fullName evidence="1">Polyketide cyclase</fullName>
    </submittedName>
</protein>
<name>A0A402DSG1_9CELL</name>
<proteinExistence type="predicted"/>
<organism evidence="1 2">
    <name type="scientific">Cellulomonas biazotea</name>
    <dbReference type="NCBI Taxonomy" id="1709"/>
    <lineage>
        <taxon>Bacteria</taxon>
        <taxon>Bacillati</taxon>
        <taxon>Actinomycetota</taxon>
        <taxon>Actinomycetes</taxon>
        <taxon>Micrococcales</taxon>
        <taxon>Cellulomonadaceae</taxon>
        <taxon>Cellulomonas</taxon>
    </lineage>
</organism>
<dbReference type="EMBL" id="BIMR01000166">
    <property type="protein sequence ID" value="GCE77054.1"/>
    <property type="molecule type" value="Genomic_DNA"/>
</dbReference>
<evidence type="ECO:0000313" key="2">
    <source>
        <dbReference type="Proteomes" id="UP000289954"/>
    </source>
</evidence>
<gene>
    <name evidence="1" type="ORF">CBZ_21100</name>
</gene>
<comment type="caution">
    <text evidence="1">The sequence shown here is derived from an EMBL/GenBank/DDBJ whole genome shotgun (WGS) entry which is preliminary data.</text>
</comment>
<dbReference type="Gene3D" id="3.30.530.20">
    <property type="match status" value="1"/>
</dbReference>
<dbReference type="AlphaFoldDB" id="A0A402DSG1"/>
<dbReference type="OrthoDB" id="880456at2"/>
<dbReference type="RefSeq" id="WP_130781655.1">
    <property type="nucleotide sequence ID" value="NZ_BIMR01000166.1"/>
</dbReference>
<dbReference type="InterPro" id="IPR023393">
    <property type="entry name" value="START-like_dom_sf"/>
</dbReference>